<dbReference type="InterPro" id="IPR029039">
    <property type="entry name" value="Flavoprotein-like_sf"/>
</dbReference>
<dbReference type="EMBL" id="CP026604">
    <property type="protein sequence ID" value="AWB65872.1"/>
    <property type="molecule type" value="Genomic_DNA"/>
</dbReference>
<gene>
    <name evidence="4" type="ORF">C2869_05195</name>
</gene>
<reference evidence="4 5" key="1">
    <citation type="submission" date="2018-01" db="EMBL/GenBank/DDBJ databases">
        <title>Genome sequence of a Cantenovulum-like bacteria.</title>
        <authorList>
            <person name="Tan W.R."/>
            <person name="Lau N.-S."/>
            <person name="Go F."/>
            <person name="Amirul A.-A.A."/>
        </authorList>
    </citation>
    <scope>NUCLEOTIDE SEQUENCE [LARGE SCALE GENOMIC DNA]</scope>
    <source>
        <strain evidence="4 5">CCB-QB4</strain>
    </source>
</reference>
<evidence type="ECO:0000259" key="3">
    <source>
        <dbReference type="Pfam" id="PF03358"/>
    </source>
</evidence>
<evidence type="ECO:0000256" key="1">
    <source>
        <dbReference type="ARBA" id="ARBA00022630"/>
    </source>
</evidence>
<dbReference type="InterPro" id="IPR005025">
    <property type="entry name" value="FMN_Rdtase-like_dom"/>
</dbReference>
<dbReference type="SUPFAM" id="SSF52218">
    <property type="entry name" value="Flavoproteins"/>
    <property type="match status" value="1"/>
</dbReference>
<dbReference type="AlphaFoldDB" id="A0A2S0VNV9"/>
<dbReference type="InterPro" id="IPR051796">
    <property type="entry name" value="ISF_SsuE-like"/>
</dbReference>
<evidence type="ECO:0000256" key="2">
    <source>
        <dbReference type="ARBA" id="ARBA00022643"/>
    </source>
</evidence>
<dbReference type="OrthoDB" id="9805976at2"/>
<dbReference type="Proteomes" id="UP000244441">
    <property type="component" value="Chromosome"/>
</dbReference>
<keyword evidence="1" id="KW-0285">Flavoprotein</keyword>
<dbReference type="Gene3D" id="3.40.50.360">
    <property type="match status" value="1"/>
</dbReference>
<evidence type="ECO:0000313" key="4">
    <source>
        <dbReference type="EMBL" id="AWB65872.1"/>
    </source>
</evidence>
<dbReference type="PANTHER" id="PTHR43278:SF4">
    <property type="entry name" value="NAD(P)H-DEPENDENT FMN-CONTAINING OXIDOREDUCTASE YWQN-RELATED"/>
    <property type="match status" value="1"/>
</dbReference>
<accession>A0A2S0VNV9</accession>
<sequence length="166" mass="19105">MKSVIILGTSRNQGNTAHLTQYIATQINAEVIDLATYHIQPYDYEHNNQDDDFATLIQHLLGYDQWIFASPIYWYSPSATMKLFLDRMCDLIEVDKSRGRALKDKFSRVIATGAAEQADDGFEAIFSQTSSYFAMQYQGMLYCRCQSSFEVDKHNEAIEQFTQQLQ</sequence>
<dbReference type="KEGG" id="cate:C2869_05195"/>
<protein>
    <submittedName>
        <fullName evidence="4">FMN reductase</fullName>
    </submittedName>
</protein>
<proteinExistence type="predicted"/>
<dbReference type="RefSeq" id="WP_108601945.1">
    <property type="nucleotide sequence ID" value="NZ_CP026604.1"/>
</dbReference>
<organism evidence="4 5">
    <name type="scientific">Saccharobesus litoralis</name>
    <dbReference type="NCBI Taxonomy" id="2172099"/>
    <lineage>
        <taxon>Bacteria</taxon>
        <taxon>Pseudomonadati</taxon>
        <taxon>Pseudomonadota</taxon>
        <taxon>Gammaproteobacteria</taxon>
        <taxon>Alteromonadales</taxon>
        <taxon>Alteromonadaceae</taxon>
        <taxon>Saccharobesus</taxon>
    </lineage>
</organism>
<dbReference type="GO" id="GO:0016491">
    <property type="term" value="F:oxidoreductase activity"/>
    <property type="evidence" value="ECO:0007669"/>
    <property type="project" value="InterPro"/>
</dbReference>
<keyword evidence="5" id="KW-1185">Reference proteome</keyword>
<feature type="domain" description="NADPH-dependent FMN reductase-like" evidence="3">
    <location>
        <begin position="1"/>
        <end position="117"/>
    </location>
</feature>
<dbReference type="PANTHER" id="PTHR43278">
    <property type="entry name" value="NAD(P)H-DEPENDENT FMN-CONTAINING OXIDOREDUCTASE YWQN-RELATED"/>
    <property type="match status" value="1"/>
</dbReference>
<evidence type="ECO:0000313" key="5">
    <source>
        <dbReference type="Proteomes" id="UP000244441"/>
    </source>
</evidence>
<dbReference type="Pfam" id="PF03358">
    <property type="entry name" value="FMN_red"/>
    <property type="match status" value="1"/>
</dbReference>
<keyword evidence="2" id="KW-0288">FMN</keyword>
<name>A0A2S0VNV9_9ALTE</name>